<dbReference type="OrthoDB" id="9810850at2"/>
<organism evidence="13 14">
    <name type="scientific">Nitrosomonas marina</name>
    <dbReference type="NCBI Taxonomy" id="917"/>
    <lineage>
        <taxon>Bacteria</taxon>
        <taxon>Pseudomonadati</taxon>
        <taxon>Pseudomonadota</taxon>
        <taxon>Betaproteobacteria</taxon>
        <taxon>Nitrosomonadales</taxon>
        <taxon>Nitrosomonadaceae</taxon>
        <taxon>Nitrosomonas</taxon>
    </lineage>
</organism>
<dbReference type="InterPro" id="IPR033945">
    <property type="entry name" value="Cyt_c_oxase_su3_dom"/>
</dbReference>
<evidence type="ECO:0000313" key="14">
    <source>
        <dbReference type="Proteomes" id="UP000199459"/>
    </source>
</evidence>
<protein>
    <recommendedName>
        <fullName evidence="3">cytochrome-c oxidase</fullName>
        <ecNumber evidence="3">7.1.1.9</ecNumber>
    </recommendedName>
    <alternativeName>
        <fullName evidence="8">Cytochrome aa3 subunit 3</fullName>
    </alternativeName>
    <alternativeName>
        <fullName evidence="9">Cytochrome c oxidase polypeptide III</fullName>
    </alternativeName>
</protein>
<evidence type="ECO:0000313" key="13">
    <source>
        <dbReference type="EMBL" id="SEM68722.1"/>
    </source>
</evidence>
<feature type="transmembrane region" description="Helical" evidence="11">
    <location>
        <begin position="80"/>
        <end position="104"/>
    </location>
</feature>
<evidence type="ECO:0000256" key="4">
    <source>
        <dbReference type="ARBA" id="ARBA00022692"/>
    </source>
</evidence>
<dbReference type="Proteomes" id="UP000199459">
    <property type="component" value="Unassembled WGS sequence"/>
</dbReference>
<evidence type="ECO:0000256" key="2">
    <source>
        <dbReference type="ARBA" id="ARBA00010581"/>
    </source>
</evidence>
<name>A0A1H8ACZ5_9PROT</name>
<dbReference type="EMBL" id="FOCP01000001">
    <property type="protein sequence ID" value="SEM68722.1"/>
    <property type="molecule type" value="Genomic_DNA"/>
</dbReference>
<keyword evidence="6 11" id="KW-1133">Transmembrane helix</keyword>
<evidence type="ECO:0000256" key="11">
    <source>
        <dbReference type="SAM" id="Phobius"/>
    </source>
</evidence>
<evidence type="ECO:0000256" key="6">
    <source>
        <dbReference type="ARBA" id="ARBA00022989"/>
    </source>
</evidence>
<feature type="transmembrane region" description="Helical" evidence="11">
    <location>
        <begin position="40"/>
        <end position="60"/>
    </location>
</feature>
<dbReference type="PANTHER" id="PTHR11403:SF7">
    <property type="entry name" value="CYTOCHROME C OXIDASE SUBUNIT 3"/>
    <property type="match status" value="1"/>
</dbReference>
<evidence type="ECO:0000256" key="9">
    <source>
        <dbReference type="ARBA" id="ARBA00031625"/>
    </source>
</evidence>
<feature type="transmembrane region" description="Helical" evidence="11">
    <location>
        <begin position="266"/>
        <end position="284"/>
    </location>
</feature>
<feature type="transmembrane region" description="Helical" evidence="11">
    <location>
        <begin position="15"/>
        <end position="33"/>
    </location>
</feature>
<accession>A0A1H8ACZ5</accession>
<keyword evidence="5" id="KW-1278">Translocase</keyword>
<proteinExistence type="inferred from homology"/>
<keyword evidence="7 11" id="KW-0472">Membrane</keyword>
<dbReference type="STRING" id="917.SAMN05216326_11272"/>
<dbReference type="EC" id="7.1.1.9" evidence="3"/>
<dbReference type="InterPro" id="IPR013833">
    <property type="entry name" value="Cyt_c_oxidase_su3_a-hlx"/>
</dbReference>
<comment type="similarity">
    <text evidence="2 10">Belongs to the cytochrome c oxidase subunit 3 family.</text>
</comment>
<feature type="domain" description="Heme-copper oxidase subunit III family profile" evidence="12">
    <location>
        <begin position="4"/>
        <end position="285"/>
    </location>
</feature>
<dbReference type="FunFam" id="1.20.120.80:FF:000003">
    <property type="entry name" value="Cytochrome c oxidase subunit 3"/>
    <property type="match status" value="1"/>
</dbReference>
<dbReference type="CDD" id="cd01665">
    <property type="entry name" value="Cyt_c_Oxidase_III"/>
    <property type="match status" value="1"/>
</dbReference>
<dbReference type="PROSITE" id="PS50253">
    <property type="entry name" value="COX3"/>
    <property type="match status" value="1"/>
</dbReference>
<dbReference type="PANTHER" id="PTHR11403">
    <property type="entry name" value="CYTOCHROME C OXIDASE SUBUNIT III"/>
    <property type="match status" value="1"/>
</dbReference>
<gene>
    <name evidence="13" type="ORF">SAMN05216325_10193</name>
</gene>
<evidence type="ECO:0000256" key="8">
    <source>
        <dbReference type="ARBA" id="ARBA00031400"/>
    </source>
</evidence>
<dbReference type="InterPro" id="IPR024791">
    <property type="entry name" value="Cyt_c/ubiquinol_Oxase_su3"/>
</dbReference>
<dbReference type="Gene3D" id="1.10.287.70">
    <property type="match status" value="1"/>
</dbReference>
<dbReference type="GO" id="GO:0019646">
    <property type="term" value="P:aerobic electron transport chain"/>
    <property type="evidence" value="ECO:0007669"/>
    <property type="project" value="InterPro"/>
</dbReference>
<dbReference type="InterPro" id="IPR000298">
    <property type="entry name" value="Cyt_c_oxidase-like_su3"/>
</dbReference>
<evidence type="ECO:0000256" key="1">
    <source>
        <dbReference type="ARBA" id="ARBA00004141"/>
    </source>
</evidence>
<reference evidence="13 14" key="1">
    <citation type="submission" date="2016-10" db="EMBL/GenBank/DDBJ databases">
        <authorList>
            <person name="de Groot N.N."/>
        </authorList>
    </citation>
    <scope>NUCLEOTIDE SEQUENCE [LARGE SCALE GENOMIC DNA]</scope>
    <source>
        <strain evidence="13 14">Nm22</strain>
    </source>
</reference>
<dbReference type="SUPFAM" id="SSF81452">
    <property type="entry name" value="Cytochrome c oxidase subunit III-like"/>
    <property type="match status" value="1"/>
</dbReference>
<dbReference type="GO" id="GO:0005886">
    <property type="term" value="C:plasma membrane"/>
    <property type="evidence" value="ECO:0007669"/>
    <property type="project" value="UniProtKB-SubCell"/>
</dbReference>
<evidence type="ECO:0000256" key="5">
    <source>
        <dbReference type="ARBA" id="ARBA00022967"/>
    </source>
</evidence>
<dbReference type="Gene3D" id="1.20.120.80">
    <property type="entry name" value="Cytochrome c oxidase, subunit III, four-helix bundle"/>
    <property type="match status" value="1"/>
</dbReference>
<feature type="transmembrane region" description="Helical" evidence="11">
    <location>
        <begin position="223"/>
        <end position="246"/>
    </location>
</feature>
<dbReference type="RefSeq" id="WP_090626942.1">
    <property type="nucleotide sequence ID" value="NZ_FOCP01000001.1"/>
</dbReference>
<dbReference type="AlphaFoldDB" id="A0A1H8ACZ5"/>
<feature type="transmembrane region" description="Helical" evidence="11">
    <location>
        <begin position="184"/>
        <end position="203"/>
    </location>
</feature>
<evidence type="ECO:0000256" key="10">
    <source>
        <dbReference type="RuleBase" id="RU003376"/>
    </source>
</evidence>
<dbReference type="InterPro" id="IPR035973">
    <property type="entry name" value="Cyt_c_oxidase_su3-like_sf"/>
</dbReference>
<evidence type="ECO:0000256" key="3">
    <source>
        <dbReference type="ARBA" id="ARBA00012949"/>
    </source>
</evidence>
<sequence>MSQQTGHYYVPAPSTYPVIGSTALLFMGFGAALTMNKMELGYGLLAIGFAILIYMCFRWFGTVAAESESGKYGLDVDKSFRWGMTWFIFSEVMFFAAFFGALYYMRVLSVPWLADESQVLGQSFWGAYEGGWPTTGPGEHAAFTPMGAWGLPAINTLILLTSGVTVTYAHWALKEGRRDALKKWMLATVFLGALFIGLQGYEYVHAYNDLNLRLDTGAYGSTFFMLTGFHGFHVTLGTIMLLVIYFRCAAGHFTPERHFGFEGVAWYWHFVDVVWLGLFIFVYLL</sequence>
<comment type="subcellular location">
    <subcellularLocation>
        <location evidence="10">Cell membrane</location>
        <topology evidence="10">Multi-pass membrane protein</topology>
    </subcellularLocation>
    <subcellularLocation>
        <location evidence="1">Membrane</location>
        <topology evidence="1">Multi-pass membrane protein</topology>
    </subcellularLocation>
</comment>
<evidence type="ECO:0000259" key="12">
    <source>
        <dbReference type="PROSITE" id="PS50253"/>
    </source>
</evidence>
<dbReference type="Pfam" id="PF00510">
    <property type="entry name" value="COX3"/>
    <property type="match status" value="1"/>
</dbReference>
<keyword evidence="4 10" id="KW-0812">Transmembrane</keyword>
<dbReference type="GO" id="GO:0004129">
    <property type="term" value="F:cytochrome-c oxidase activity"/>
    <property type="evidence" value="ECO:0007669"/>
    <property type="project" value="UniProtKB-EC"/>
</dbReference>
<evidence type="ECO:0000256" key="7">
    <source>
        <dbReference type="ARBA" id="ARBA00023136"/>
    </source>
</evidence>